<dbReference type="Pfam" id="PF03401">
    <property type="entry name" value="TctC"/>
    <property type="match status" value="1"/>
</dbReference>
<organism evidence="3 4">
    <name type="scientific">Roseicella frigidaeris</name>
    <dbReference type="NCBI Taxonomy" id="2230885"/>
    <lineage>
        <taxon>Bacteria</taxon>
        <taxon>Pseudomonadati</taxon>
        <taxon>Pseudomonadota</taxon>
        <taxon>Alphaproteobacteria</taxon>
        <taxon>Acetobacterales</taxon>
        <taxon>Roseomonadaceae</taxon>
        <taxon>Roseicella</taxon>
    </lineage>
</organism>
<evidence type="ECO:0000256" key="2">
    <source>
        <dbReference type="SAM" id="SignalP"/>
    </source>
</evidence>
<dbReference type="EMBL" id="QLIX01000011">
    <property type="protein sequence ID" value="RAI58153.1"/>
    <property type="molecule type" value="Genomic_DNA"/>
</dbReference>
<proteinExistence type="inferred from homology"/>
<comment type="similarity">
    <text evidence="1">Belongs to the UPF0065 (bug) family.</text>
</comment>
<gene>
    <name evidence="3" type="ORF">DOO78_15595</name>
</gene>
<comment type="caution">
    <text evidence="3">The sequence shown here is derived from an EMBL/GenBank/DDBJ whole genome shotgun (WGS) entry which is preliminary data.</text>
</comment>
<dbReference type="Gene3D" id="3.40.190.150">
    <property type="entry name" value="Bordetella uptake gene, domain 1"/>
    <property type="match status" value="1"/>
</dbReference>
<dbReference type="Gene3D" id="3.40.190.10">
    <property type="entry name" value="Periplasmic binding protein-like II"/>
    <property type="match status" value="1"/>
</dbReference>
<dbReference type="PANTHER" id="PTHR42928:SF5">
    <property type="entry name" value="BLR1237 PROTEIN"/>
    <property type="match status" value="1"/>
</dbReference>
<keyword evidence="4" id="KW-1185">Reference proteome</keyword>
<sequence length="324" mass="35364">MSHPRCRRRALLGAAGALALPGLARAQPRFPERPITLLVPFTPGGATDVQMRALAEAASRAFGQTVVTENRPGAGSTLGAATVARAKPDGYLVAQMTLPALRLPFMQRMPYDPRRDFTPVLHLTGYTFGVLVRADSPWKTWRELVADARARPGTHRWGNTGANGTPHLAMLELAEREKLEVEHIPFRGEADAYPALLGGHIEAQAAGTGGAQMVVDGQLRFLNFWTRERVPRFPEVPTLLELGYEGMVITSPYGLVAPPGLDPGILGVLHEGFRKALFDPSHLAVLARLDQPVEYLNSIDYARVMAETIDAEEARVRRLGLKTD</sequence>
<protein>
    <submittedName>
        <fullName evidence="3">Tripartite tricarboxylate transporter substrate binding protein</fullName>
    </submittedName>
</protein>
<evidence type="ECO:0000256" key="1">
    <source>
        <dbReference type="ARBA" id="ARBA00006987"/>
    </source>
</evidence>
<dbReference type="InterPro" id="IPR005064">
    <property type="entry name" value="BUG"/>
</dbReference>
<dbReference type="Proteomes" id="UP000249065">
    <property type="component" value="Unassembled WGS sequence"/>
</dbReference>
<evidence type="ECO:0000313" key="3">
    <source>
        <dbReference type="EMBL" id="RAI58153.1"/>
    </source>
</evidence>
<dbReference type="AlphaFoldDB" id="A0A327M7S2"/>
<dbReference type="RefSeq" id="WP_111470787.1">
    <property type="nucleotide sequence ID" value="NZ_QLIX01000011.1"/>
</dbReference>
<accession>A0A327M7S2</accession>
<feature type="signal peptide" evidence="2">
    <location>
        <begin position="1"/>
        <end position="26"/>
    </location>
</feature>
<dbReference type="InterPro" id="IPR042100">
    <property type="entry name" value="Bug_dom1"/>
</dbReference>
<dbReference type="OrthoDB" id="9780943at2"/>
<reference evidence="4" key="1">
    <citation type="submission" date="2018-06" db="EMBL/GenBank/DDBJ databases">
        <authorList>
            <person name="Khan S.A."/>
        </authorList>
    </citation>
    <scope>NUCLEOTIDE SEQUENCE [LARGE SCALE GENOMIC DNA]</scope>
    <source>
        <strain evidence="4">DB-1506</strain>
    </source>
</reference>
<evidence type="ECO:0000313" key="4">
    <source>
        <dbReference type="Proteomes" id="UP000249065"/>
    </source>
</evidence>
<dbReference type="SUPFAM" id="SSF53850">
    <property type="entry name" value="Periplasmic binding protein-like II"/>
    <property type="match status" value="1"/>
</dbReference>
<feature type="chain" id="PRO_5016466645" evidence="2">
    <location>
        <begin position="27"/>
        <end position="324"/>
    </location>
</feature>
<dbReference type="PIRSF" id="PIRSF017082">
    <property type="entry name" value="YflP"/>
    <property type="match status" value="1"/>
</dbReference>
<dbReference type="PANTHER" id="PTHR42928">
    <property type="entry name" value="TRICARBOXYLATE-BINDING PROTEIN"/>
    <property type="match status" value="1"/>
</dbReference>
<name>A0A327M7S2_9PROT</name>
<keyword evidence="2" id="KW-0732">Signal</keyword>
<dbReference type="CDD" id="cd07012">
    <property type="entry name" value="PBP2_Bug_TTT"/>
    <property type="match status" value="1"/>
</dbReference>